<proteinExistence type="predicted"/>
<evidence type="ECO:0000313" key="1">
    <source>
        <dbReference type="EMBL" id="GEM39968.1"/>
    </source>
</evidence>
<protein>
    <submittedName>
        <fullName evidence="1">Uncharacterized protein</fullName>
    </submittedName>
</protein>
<keyword evidence="2" id="KW-1185">Reference proteome</keyword>
<gene>
    <name evidence="1" type="ORF">NN4_44870</name>
</gene>
<organism evidence="1 2">
    <name type="scientific">Nocardia ninae NBRC 108245</name>
    <dbReference type="NCBI Taxonomy" id="1210091"/>
    <lineage>
        <taxon>Bacteria</taxon>
        <taxon>Bacillati</taxon>
        <taxon>Actinomycetota</taxon>
        <taxon>Actinomycetes</taxon>
        <taxon>Mycobacteriales</taxon>
        <taxon>Nocardiaceae</taxon>
        <taxon>Nocardia</taxon>
    </lineage>
</organism>
<sequence length="67" mass="7296">MPGGREDPAAGSLSATWDADGKNLSVTVVVHRDNRIFARVVDVDRRVAWDWVALPNMKAKIPLIGAL</sequence>
<dbReference type="AlphaFoldDB" id="A0A511MIN3"/>
<comment type="caution">
    <text evidence="1">The sequence shown here is derived from an EMBL/GenBank/DDBJ whole genome shotgun (WGS) entry which is preliminary data.</text>
</comment>
<evidence type="ECO:0000313" key="2">
    <source>
        <dbReference type="Proteomes" id="UP000321424"/>
    </source>
</evidence>
<reference evidence="1 2" key="1">
    <citation type="submission" date="2019-07" db="EMBL/GenBank/DDBJ databases">
        <title>Whole genome shotgun sequence of Nocardia ninae NBRC 108245.</title>
        <authorList>
            <person name="Hosoyama A."/>
            <person name="Uohara A."/>
            <person name="Ohji S."/>
            <person name="Ichikawa N."/>
        </authorList>
    </citation>
    <scope>NUCLEOTIDE SEQUENCE [LARGE SCALE GENOMIC DNA]</scope>
    <source>
        <strain evidence="1 2">NBRC 108245</strain>
    </source>
</reference>
<dbReference type="RefSeq" id="WP_147134559.1">
    <property type="nucleotide sequence ID" value="NZ_BJXA01000030.1"/>
</dbReference>
<dbReference type="EMBL" id="BJXA01000030">
    <property type="protein sequence ID" value="GEM39968.1"/>
    <property type="molecule type" value="Genomic_DNA"/>
</dbReference>
<dbReference type="Proteomes" id="UP000321424">
    <property type="component" value="Unassembled WGS sequence"/>
</dbReference>
<name>A0A511MIN3_9NOCA</name>
<accession>A0A511MIN3</accession>